<dbReference type="OrthoDB" id="9780017at2"/>
<feature type="signal peptide" evidence="1">
    <location>
        <begin position="1"/>
        <end position="21"/>
    </location>
</feature>
<evidence type="ECO:0000313" key="4">
    <source>
        <dbReference type="Proteomes" id="UP000240009"/>
    </source>
</evidence>
<keyword evidence="1" id="KW-0732">Signal</keyword>
<evidence type="ECO:0000313" key="3">
    <source>
        <dbReference type="EMBL" id="PQO25217.1"/>
    </source>
</evidence>
<feature type="domain" description="3-keto-alpha-glucoside-1,2-lyase/3-keto-2-hydroxy-glucal hydratase" evidence="2">
    <location>
        <begin position="24"/>
        <end position="212"/>
    </location>
</feature>
<protein>
    <submittedName>
        <fullName evidence="3">DUF1080 domain-containing protein</fullName>
    </submittedName>
</protein>
<dbReference type="RefSeq" id="WP_105359219.1">
    <property type="nucleotide sequence ID" value="NZ_PUIA01000085.1"/>
</dbReference>
<dbReference type="GO" id="GO:0016787">
    <property type="term" value="F:hydrolase activity"/>
    <property type="evidence" value="ECO:0007669"/>
    <property type="project" value="InterPro"/>
</dbReference>
<dbReference type="Proteomes" id="UP000240009">
    <property type="component" value="Unassembled WGS sequence"/>
</dbReference>
<name>A0A2S8EZ90_9BACT</name>
<accession>A0A2S8EZ90</accession>
<evidence type="ECO:0000259" key="2">
    <source>
        <dbReference type="Pfam" id="PF06439"/>
    </source>
</evidence>
<dbReference type="Gene3D" id="2.60.120.560">
    <property type="entry name" value="Exo-inulinase, domain 1"/>
    <property type="match status" value="1"/>
</dbReference>
<dbReference type="AlphaFoldDB" id="A0A2S8EZ90"/>
<evidence type="ECO:0000256" key="1">
    <source>
        <dbReference type="SAM" id="SignalP"/>
    </source>
</evidence>
<gene>
    <name evidence="3" type="ORF">C5Y96_25260</name>
</gene>
<dbReference type="InterPro" id="IPR010496">
    <property type="entry name" value="AL/BT2_dom"/>
</dbReference>
<dbReference type="EMBL" id="PUIA01000085">
    <property type="protein sequence ID" value="PQO25217.1"/>
    <property type="molecule type" value="Genomic_DNA"/>
</dbReference>
<feature type="chain" id="PRO_5015423959" evidence="1">
    <location>
        <begin position="22"/>
        <end position="216"/>
    </location>
</feature>
<organism evidence="3 4">
    <name type="scientific">Blastopirellula marina</name>
    <dbReference type="NCBI Taxonomy" id="124"/>
    <lineage>
        <taxon>Bacteria</taxon>
        <taxon>Pseudomonadati</taxon>
        <taxon>Planctomycetota</taxon>
        <taxon>Planctomycetia</taxon>
        <taxon>Pirellulales</taxon>
        <taxon>Pirellulaceae</taxon>
        <taxon>Blastopirellula</taxon>
    </lineage>
</organism>
<reference evidence="3 4" key="1">
    <citation type="submission" date="2018-02" db="EMBL/GenBank/DDBJ databases">
        <title>Comparative genomes isolates from brazilian mangrove.</title>
        <authorList>
            <person name="Araujo J.E."/>
            <person name="Taketani R.G."/>
            <person name="Silva M.C.P."/>
            <person name="Loureco M.V."/>
            <person name="Andreote F.D."/>
        </authorList>
    </citation>
    <scope>NUCLEOTIDE SEQUENCE [LARGE SCALE GENOMIC DNA]</scope>
    <source>
        <strain evidence="3 4">HEX-2 MGV</strain>
    </source>
</reference>
<sequence length="216" mass="24159">MQKSSLMLGLLLFCFTATVQAEEGWIELFNGKDLTGWTQKNGTATYEVKDGTVLGTTKTGSPNSFLCTDEEYGDFELEFDVKVHDKLNSGVQIRSQTKGNTNDGRVNGPQVEIESGPAEAGYVYGEATGRGWLTPEERLKKHPHFKNGEWNHFRVVAKGPRIQTWINGEPIEDLTDEEIYKTHPKGFIGLQVHGIGKDQGPYTVQWKNIKLKKLAD</sequence>
<comment type="caution">
    <text evidence="3">The sequence shown here is derived from an EMBL/GenBank/DDBJ whole genome shotgun (WGS) entry which is preliminary data.</text>
</comment>
<dbReference type="Pfam" id="PF06439">
    <property type="entry name" value="3keto-disac_hyd"/>
    <property type="match status" value="1"/>
</dbReference>
<proteinExistence type="predicted"/>